<evidence type="ECO:0000313" key="3">
    <source>
        <dbReference type="WBParaSite" id="SBAD_0000899201-mRNA-1"/>
    </source>
</evidence>
<dbReference type="WBParaSite" id="SBAD_0000899201-mRNA-1">
    <property type="protein sequence ID" value="SBAD_0000899201-mRNA-1"/>
    <property type="gene ID" value="SBAD_0000899201"/>
</dbReference>
<evidence type="ECO:0000313" key="2">
    <source>
        <dbReference type="Proteomes" id="UP000270296"/>
    </source>
</evidence>
<organism evidence="3">
    <name type="scientific">Soboliphyme baturini</name>
    <dbReference type="NCBI Taxonomy" id="241478"/>
    <lineage>
        <taxon>Eukaryota</taxon>
        <taxon>Metazoa</taxon>
        <taxon>Ecdysozoa</taxon>
        <taxon>Nematoda</taxon>
        <taxon>Enoplea</taxon>
        <taxon>Dorylaimia</taxon>
        <taxon>Dioctophymatida</taxon>
        <taxon>Dioctophymatoidea</taxon>
        <taxon>Soboliphymatidae</taxon>
        <taxon>Soboliphyme</taxon>
    </lineage>
</organism>
<name>A0A183IYI1_9BILA</name>
<sequence>MHGNTVMDRLYVRIRVGLWPVTCHFGVCALGPQRHAAFRPIGQNRQGPGQDLMTIFEVIFRRKMSVAVLSFCIFHNLMLPRTIIIVSNCITQSQGAL</sequence>
<dbReference type="AlphaFoldDB" id="A0A183IYI1"/>
<dbReference type="EMBL" id="UZAM01011852">
    <property type="protein sequence ID" value="VDP18591.1"/>
    <property type="molecule type" value="Genomic_DNA"/>
</dbReference>
<gene>
    <name evidence="1" type="ORF">SBAD_LOCUS8681</name>
</gene>
<reference evidence="3" key="1">
    <citation type="submission" date="2016-06" db="UniProtKB">
        <authorList>
            <consortium name="WormBaseParasite"/>
        </authorList>
    </citation>
    <scope>IDENTIFICATION</scope>
</reference>
<accession>A0A183IYI1</accession>
<protein>
    <submittedName>
        <fullName evidence="3">Secreted protein</fullName>
    </submittedName>
</protein>
<evidence type="ECO:0000313" key="1">
    <source>
        <dbReference type="EMBL" id="VDP18591.1"/>
    </source>
</evidence>
<reference evidence="1 2" key="2">
    <citation type="submission" date="2018-11" db="EMBL/GenBank/DDBJ databases">
        <authorList>
            <consortium name="Pathogen Informatics"/>
        </authorList>
    </citation>
    <scope>NUCLEOTIDE SEQUENCE [LARGE SCALE GENOMIC DNA]</scope>
</reference>
<dbReference type="Proteomes" id="UP000270296">
    <property type="component" value="Unassembled WGS sequence"/>
</dbReference>
<proteinExistence type="predicted"/>
<keyword evidence="2" id="KW-1185">Reference proteome</keyword>